<feature type="domain" description="GAG-pre-integrase" evidence="6">
    <location>
        <begin position="250"/>
        <end position="304"/>
    </location>
</feature>
<gene>
    <name evidence="8" type="ORF">Tco_0940134</name>
</gene>
<feature type="compositionally biased region" description="Basic residues" evidence="4">
    <location>
        <begin position="1059"/>
        <end position="1068"/>
    </location>
</feature>
<dbReference type="InterPro" id="IPR012337">
    <property type="entry name" value="RNaseH-like_sf"/>
</dbReference>
<dbReference type="InterPro" id="IPR025724">
    <property type="entry name" value="GAG-pre-integrase_dom"/>
</dbReference>
<reference evidence="8" key="1">
    <citation type="journal article" date="2022" name="Int. J. Mol. Sci.">
        <title>Draft Genome of Tanacetum Coccineum: Genomic Comparison of Closely Related Tanacetum-Family Plants.</title>
        <authorList>
            <person name="Yamashiro T."/>
            <person name="Shiraishi A."/>
            <person name="Nakayama K."/>
            <person name="Satake H."/>
        </authorList>
    </citation>
    <scope>NUCLEOTIDE SEQUENCE</scope>
</reference>
<proteinExistence type="predicted"/>
<keyword evidence="9" id="KW-1185">Reference proteome</keyword>
<keyword evidence="3" id="KW-0378">Hydrolase</keyword>
<dbReference type="Pfam" id="PF13976">
    <property type="entry name" value="gag_pre-integrs"/>
    <property type="match status" value="1"/>
</dbReference>
<feature type="region of interest" description="Disordered" evidence="4">
    <location>
        <begin position="397"/>
        <end position="443"/>
    </location>
</feature>
<dbReference type="InterPro" id="IPR036397">
    <property type="entry name" value="RNaseH_sf"/>
</dbReference>
<keyword evidence="1" id="KW-0645">Protease</keyword>
<evidence type="ECO:0000256" key="4">
    <source>
        <dbReference type="SAM" id="MobiDB-lite"/>
    </source>
</evidence>
<evidence type="ECO:0000259" key="6">
    <source>
        <dbReference type="Pfam" id="PF13976"/>
    </source>
</evidence>
<dbReference type="InterPro" id="IPR039537">
    <property type="entry name" value="Retrotran_Ty1/copia-like"/>
</dbReference>
<evidence type="ECO:0000259" key="7">
    <source>
        <dbReference type="Pfam" id="PF22936"/>
    </source>
</evidence>
<dbReference type="PANTHER" id="PTHR42648">
    <property type="entry name" value="TRANSPOSASE, PUTATIVE-RELATED"/>
    <property type="match status" value="1"/>
</dbReference>
<feature type="region of interest" description="Disordered" evidence="4">
    <location>
        <begin position="1033"/>
        <end position="1104"/>
    </location>
</feature>
<protein>
    <submittedName>
        <fullName evidence="8">Ribonuclease H-like domain-containing protein</fullName>
    </submittedName>
</protein>
<evidence type="ECO:0000256" key="3">
    <source>
        <dbReference type="ARBA" id="ARBA00022801"/>
    </source>
</evidence>
<dbReference type="EMBL" id="BQNB010015458">
    <property type="protein sequence ID" value="GJT40269.1"/>
    <property type="molecule type" value="Genomic_DNA"/>
</dbReference>
<dbReference type="Pfam" id="PF07727">
    <property type="entry name" value="RVT_2"/>
    <property type="match status" value="1"/>
</dbReference>
<name>A0ABQ5DTW2_9ASTR</name>
<evidence type="ECO:0000256" key="1">
    <source>
        <dbReference type="ARBA" id="ARBA00022670"/>
    </source>
</evidence>
<dbReference type="InterPro" id="IPR013103">
    <property type="entry name" value="RVT_2"/>
</dbReference>
<feature type="domain" description="Reverse transcriptase Ty1/copia-type" evidence="5">
    <location>
        <begin position="576"/>
        <end position="661"/>
    </location>
</feature>
<feature type="compositionally biased region" description="Basic and acidic residues" evidence="4">
    <location>
        <begin position="411"/>
        <end position="442"/>
    </location>
</feature>
<comment type="caution">
    <text evidence="8">The sequence shown here is derived from an EMBL/GenBank/DDBJ whole genome shotgun (WGS) entry which is preliminary data.</text>
</comment>
<dbReference type="SUPFAM" id="SSF53098">
    <property type="entry name" value="Ribonuclease H-like"/>
    <property type="match status" value="1"/>
</dbReference>
<organism evidence="8 9">
    <name type="scientific">Tanacetum coccineum</name>
    <dbReference type="NCBI Taxonomy" id="301880"/>
    <lineage>
        <taxon>Eukaryota</taxon>
        <taxon>Viridiplantae</taxon>
        <taxon>Streptophyta</taxon>
        <taxon>Embryophyta</taxon>
        <taxon>Tracheophyta</taxon>
        <taxon>Spermatophyta</taxon>
        <taxon>Magnoliopsida</taxon>
        <taxon>eudicotyledons</taxon>
        <taxon>Gunneridae</taxon>
        <taxon>Pentapetalae</taxon>
        <taxon>asterids</taxon>
        <taxon>campanulids</taxon>
        <taxon>Asterales</taxon>
        <taxon>Asteraceae</taxon>
        <taxon>Asteroideae</taxon>
        <taxon>Anthemideae</taxon>
        <taxon>Anthemidinae</taxon>
        <taxon>Tanacetum</taxon>
    </lineage>
</organism>
<dbReference type="Proteomes" id="UP001151760">
    <property type="component" value="Unassembled WGS sequence"/>
</dbReference>
<dbReference type="PANTHER" id="PTHR42648:SF32">
    <property type="entry name" value="RIBONUCLEASE H-LIKE DOMAIN, GAG-PRE-INTEGRASE DOMAIN PROTEIN-RELATED"/>
    <property type="match status" value="1"/>
</dbReference>
<evidence type="ECO:0000313" key="9">
    <source>
        <dbReference type="Proteomes" id="UP001151760"/>
    </source>
</evidence>
<dbReference type="Pfam" id="PF22936">
    <property type="entry name" value="Pol_BBD"/>
    <property type="match status" value="1"/>
</dbReference>
<sequence length="1293" mass="144491">MTHPSPKRNMVPKAVLMKSGLVSLTTARPVNTAQPRTTVNSARPMTNIFNKAHSTVRRPINIKTETKNSNFNQMVNPVKAKNVNTAKPKAVVNAARPKAVLKAVKGNQVNAVKASAYWVWKPKTKVIDYGNPRQDLKEKGMIDSGCSRHMTGNMSYLTDFEEIDGGYVAFGGSPKGGKITANGTIKTGNLDFEDVYFARELKFNLLSVSQMCDKKNSVLFNDTECIILSPNFKLTDESHVLLKVPRKDYMYSVDLKNIVPKGGLTCLFAKATSDEYKLWHRRLGHINFKTMNKLVKRNLVRVVTVDYSRFKGLRLLGCGLMKTEFQEYSEMNQFCKRKGIKREFSVARNPQQNEVAERKNRTLIEAARTMLCKARMETVPSKDYILPPLWTANLPFSQSSKSSPDVGFKPSGDDEKKVTEEPGKEGGDPSKEGEKDNQEKDVNVNSTNIVNAASTNEVNAVGAKTSIEFLDDLNMPELEDIVYSGDDGDVGVEADMNNLDAFMPVSPIPTTRVHKDHLVEQIIGDLNSAPQTSRMIKNLGEHGRTQKGNSCFEGSKLDIGYAGRASTIQVKRSLDFEGIDYDEVFALVARIEAIRLFLAYALFKDFVVYQMDVKSAFLYGKIKDEVYVCQPLGFEDPDFPDRVYKVEKELYGLHQAPRACTPMETQKLLLKDEDGEEVDVHVYRSMINSLMYLTSSRPNIMFAVCAQVKQKEDGIFISQDKYVTEILKKFGFTDVKTASTPMETQKPLLKDSNEKKLIQMIKIHTYKNVVDLLTKAFDCYQDSKTASTASTPMETQKPLLKDEDGEERIGVNAGNSRLMLLGINLLLLMKVNAARHHLLLLMKVNAVRHNLLLPVQVNTIEEKPAECEGFKQIVDFLNANPIKYELTVNPTIYTSCIEQFLATAKAKIVNGEEQLQALVDRKKVIITESTIRRDLQLEDAEGIDCLPNAATFEQLKLMGYEKLSQKLTFYKAFFSPQWKYLIHTILQCLSAKTTAWNEFSSTIAFAIICLAINQKFNFSKYIFDNMVKNGDSMEEMGEGSANPHHTPIITQPSTSQPQKKQKLRKPKRKDTGIPQSSSPTEPIADEAVNEEDVPTHSNDPLLSGEDRLKLDELTTLCTNLQSRVGLSAKVVSSKDEGLGEEDTSKQERKIHNIDADKDITMDSTHFDTDPDTFGVHDLDGDEVFIETEEPVVNVATTTSTISVSVAKDLSDVDMTLAQALAELKNTKPKVVTTAATTTTTAVTRPKAKGLVIQEQEQASTPITSSKDKGKGIMVEEPLKMKKKKIILLINMKI</sequence>
<accession>A0ABQ5DTW2</accession>
<feature type="compositionally biased region" description="Acidic residues" evidence="4">
    <location>
        <begin position="1083"/>
        <end position="1092"/>
    </location>
</feature>
<dbReference type="InterPro" id="IPR054722">
    <property type="entry name" value="PolX-like_BBD"/>
</dbReference>
<evidence type="ECO:0000259" key="5">
    <source>
        <dbReference type="Pfam" id="PF07727"/>
    </source>
</evidence>
<reference evidence="8" key="2">
    <citation type="submission" date="2022-01" db="EMBL/GenBank/DDBJ databases">
        <authorList>
            <person name="Yamashiro T."/>
            <person name="Shiraishi A."/>
            <person name="Satake H."/>
            <person name="Nakayama K."/>
        </authorList>
    </citation>
    <scope>NUCLEOTIDE SEQUENCE</scope>
</reference>
<dbReference type="Gene3D" id="3.30.420.10">
    <property type="entry name" value="Ribonuclease H-like superfamily/Ribonuclease H"/>
    <property type="match status" value="1"/>
</dbReference>
<feature type="domain" description="Retrovirus-related Pol polyprotein from transposon TNT 1-94-like beta-barrel" evidence="7">
    <location>
        <begin position="141"/>
        <end position="214"/>
    </location>
</feature>
<evidence type="ECO:0000256" key="2">
    <source>
        <dbReference type="ARBA" id="ARBA00022723"/>
    </source>
</evidence>
<evidence type="ECO:0000313" key="8">
    <source>
        <dbReference type="EMBL" id="GJT40269.1"/>
    </source>
</evidence>
<keyword evidence="2" id="KW-0479">Metal-binding</keyword>